<organism evidence="3 4">
    <name type="scientific">Actinomycetospora rhizophila</name>
    <dbReference type="NCBI Taxonomy" id="1416876"/>
    <lineage>
        <taxon>Bacteria</taxon>
        <taxon>Bacillati</taxon>
        <taxon>Actinomycetota</taxon>
        <taxon>Actinomycetes</taxon>
        <taxon>Pseudonocardiales</taxon>
        <taxon>Pseudonocardiaceae</taxon>
        <taxon>Actinomycetospora</taxon>
    </lineage>
</organism>
<dbReference type="InterPro" id="IPR003346">
    <property type="entry name" value="Transposase_20"/>
</dbReference>
<gene>
    <name evidence="3" type="ORF">ACFPK1_32185</name>
</gene>
<reference evidence="4" key="1">
    <citation type="journal article" date="2019" name="Int. J. Syst. Evol. Microbiol.">
        <title>The Global Catalogue of Microorganisms (GCM) 10K type strain sequencing project: providing services to taxonomists for standard genome sequencing and annotation.</title>
        <authorList>
            <consortium name="The Broad Institute Genomics Platform"/>
            <consortium name="The Broad Institute Genome Sequencing Center for Infectious Disease"/>
            <person name="Wu L."/>
            <person name="Ma J."/>
        </authorList>
    </citation>
    <scope>NUCLEOTIDE SEQUENCE [LARGE SCALE GENOMIC DNA]</scope>
    <source>
        <strain evidence="4">XZYJ18</strain>
    </source>
</reference>
<evidence type="ECO:0000313" key="3">
    <source>
        <dbReference type="EMBL" id="MFC5142921.1"/>
    </source>
</evidence>
<evidence type="ECO:0000259" key="2">
    <source>
        <dbReference type="Pfam" id="PF02371"/>
    </source>
</evidence>
<dbReference type="Proteomes" id="UP001596175">
    <property type="component" value="Unassembled WGS sequence"/>
</dbReference>
<evidence type="ECO:0000259" key="1">
    <source>
        <dbReference type="Pfam" id="PF01548"/>
    </source>
</evidence>
<sequence length="324" mass="35778">MAWILAQPAPVVACYEAGPTGFGLARALLAAGVRCEVVAPSKLERPAGDKVKTDRRDAERLARLLRIGELPAVRVPTEAEEAARDLVRAREDCRTDLMRARHRLSKLLLLQGLVWEHTAWTGAHTDWLRSHRFERRGVQLAFDEALDTVFSVHARRDRLDAAITEMAAADPALAGPVGRLCCLRGVSTLTATGLCVEVADWHRFTGATIGAYLGLVPSEFSSGQRRVQAGITKTGNAHARRLLVEAAWHHRRPLRASRPRARRADGQPAVVRARAEAGNRRLHQRWCRLEQRNKRPTVSVVAVARELAGWCWSLATLDQHAAAA</sequence>
<dbReference type="RefSeq" id="WP_378025006.1">
    <property type="nucleotide sequence ID" value="NZ_JBHSKG010000030.1"/>
</dbReference>
<feature type="domain" description="Transposase IS110-like N-terminal" evidence="1">
    <location>
        <begin position="12"/>
        <end position="108"/>
    </location>
</feature>
<name>A0ABV9ZQK6_9PSEU</name>
<dbReference type="Pfam" id="PF02371">
    <property type="entry name" value="Transposase_20"/>
    <property type="match status" value="1"/>
</dbReference>
<dbReference type="PANTHER" id="PTHR33055">
    <property type="entry name" value="TRANSPOSASE FOR INSERTION SEQUENCE ELEMENT IS1111A"/>
    <property type="match status" value="1"/>
</dbReference>
<dbReference type="InterPro" id="IPR002525">
    <property type="entry name" value="Transp_IS110-like_N"/>
</dbReference>
<proteinExistence type="predicted"/>
<dbReference type="EMBL" id="JBHSKG010000030">
    <property type="protein sequence ID" value="MFC5142921.1"/>
    <property type="molecule type" value="Genomic_DNA"/>
</dbReference>
<keyword evidence="4" id="KW-1185">Reference proteome</keyword>
<evidence type="ECO:0000313" key="4">
    <source>
        <dbReference type="Proteomes" id="UP001596175"/>
    </source>
</evidence>
<dbReference type="PANTHER" id="PTHR33055:SF3">
    <property type="entry name" value="PUTATIVE TRANSPOSASE FOR IS117-RELATED"/>
    <property type="match status" value="1"/>
</dbReference>
<protein>
    <submittedName>
        <fullName evidence="3">IS110 family transposase</fullName>
    </submittedName>
</protein>
<dbReference type="Pfam" id="PF01548">
    <property type="entry name" value="DEDD_Tnp_IS110"/>
    <property type="match status" value="1"/>
</dbReference>
<feature type="domain" description="Transposase IS116/IS110/IS902 C-terminal" evidence="2">
    <location>
        <begin position="180"/>
        <end position="251"/>
    </location>
</feature>
<dbReference type="InterPro" id="IPR047650">
    <property type="entry name" value="Transpos_IS110"/>
</dbReference>
<dbReference type="NCBIfam" id="NF033542">
    <property type="entry name" value="transpos_IS110"/>
    <property type="match status" value="1"/>
</dbReference>
<accession>A0ABV9ZQK6</accession>
<comment type="caution">
    <text evidence="3">The sequence shown here is derived from an EMBL/GenBank/DDBJ whole genome shotgun (WGS) entry which is preliminary data.</text>
</comment>